<evidence type="ECO:0008006" key="3">
    <source>
        <dbReference type="Google" id="ProtNLM"/>
    </source>
</evidence>
<dbReference type="Proteomes" id="UP000824120">
    <property type="component" value="Chromosome 1"/>
</dbReference>
<dbReference type="PANTHER" id="PTHR48258">
    <property type="entry name" value="DUF4218 DOMAIN-CONTAINING PROTEIN-RELATED"/>
    <property type="match status" value="1"/>
</dbReference>
<gene>
    <name evidence="1" type="ORF">H5410_003590</name>
</gene>
<comment type="caution">
    <text evidence="1">The sequence shown here is derived from an EMBL/GenBank/DDBJ whole genome shotgun (WGS) entry which is preliminary data.</text>
</comment>
<reference evidence="1 2" key="1">
    <citation type="submission" date="2020-09" db="EMBL/GenBank/DDBJ databases">
        <title>De no assembly of potato wild relative species, Solanum commersonii.</title>
        <authorList>
            <person name="Cho K."/>
        </authorList>
    </citation>
    <scope>NUCLEOTIDE SEQUENCE [LARGE SCALE GENOMIC DNA]</scope>
    <source>
        <strain evidence="1">LZ3.2</strain>
        <tissue evidence="1">Leaf</tissue>
    </source>
</reference>
<dbReference type="AlphaFoldDB" id="A0A9J6B5B4"/>
<name>A0A9J6B5B4_SOLCO</name>
<protein>
    <recommendedName>
        <fullName evidence="3">DUF4216 domain-containing protein</fullName>
    </recommendedName>
</protein>
<proteinExistence type="predicted"/>
<keyword evidence="2" id="KW-1185">Reference proteome</keyword>
<evidence type="ECO:0000313" key="2">
    <source>
        <dbReference type="Proteomes" id="UP000824120"/>
    </source>
</evidence>
<dbReference type="PANTHER" id="PTHR48258:SF8">
    <property type="entry name" value="DUF4216 DOMAIN-CONTAINING PROTEIN"/>
    <property type="match status" value="1"/>
</dbReference>
<sequence length="329" mass="38666">MTRNSNIPYKDWMNLARYCKEYIDGVESFLDFSYSNVVYDNLICYEFVKGYTRKINHGEWDIKLNADDDMDYSHDDIDGLLNDQFRDVAQAEGVYDGPNEDTKKFYNLVDEGSQELYPGCTGFSKLSFTLRLYLLKCLHGWSNESFTSLLVHMHSYWEIVMRFKNILVASTTCFASSKDKNMIAVDLTYYGRIIDIVELDYYVHFKVVLFKCDWYEVENDTYGLTYVYFNNRCSQEETFDRHYVMKIVLRDLFNMSDQVKSNLPQSYENEPSEHLMGLSIPKDNGEVLLTRTDVPETIIDVPSEGFVTQQLEVEYEEQFEDESADEFED</sequence>
<dbReference type="OrthoDB" id="1395387at2759"/>
<dbReference type="EMBL" id="JACXVP010000001">
    <property type="protein sequence ID" value="KAG5631873.1"/>
    <property type="molecule type" value="Genomic_DNA"/>
</dbReference>
<accession>A0A9J6B5B4</accession>
<evidence type="ECO:0000313" key="1">
    <source>
        <dbReference type="EMBL" id="KAG5631873.1"/>
    </source>
</evidence>
<organism evidence="1 2">
    <name type="scientific">Solanum commersonii</name>
    <name type="common">Commerson's wild potato</name>
    <name type="synonym">Commerson's nightshade</name>
    <dbReference type="NCBI Taxonomy" id="4109"/>
    <lineage>
        <taxon>Eukaryota</taxon>
        <taxon>Viridiplantae</taxon>
        <taxon>Streptophyta</taxon>
        <taxon>Embryophyta</taxon>
        <taxon>Tracheophyta</taxon>
        <taxon>Spermatophyta</taxon>
        <taxon>Magnoliopsida</taxon>
        <taxon>eudicotyledons</taxon>
        <taxon>Gunneridae</taxon>
        <taxon>Pentapetalae</taxon>
        <taxon>asterids</taxon>
        <taxon>lamiids</taxon>
        <taxon>Solanales</taxon>
        <taxon>Solanaceae</taxon>
        <taxon>Solanoideae</taxon>
        <taxon>Solaneae</taxon>
        <taxon>Solanum</taxon>
    </lineage>
</organism>